<reference evidence="2 3" key="1">
    <citation type="submission" date="2018-08" db="EMBL/GenBank/DDBJ databases">
        <title>A genome reference for cultivated species of the human gut microbiota.</title>
        <authorList>
            <person name="Zou Y."/>
            <person name="Xue W."/>
            <person name="Luo G."/>
        </authorList>
    </citation>
    <scope>NUCLEOTIDE SEQUENCE [LARGE SCALE GENOMIC DNA]</scope>
    <source>
        <strain evidence="2 3">AF06-19</strain>
    </source>
</reference>
<feature type="transmembrane region" description="Helical" evidence="1">
    <location>
        <begin position="70"/>
        <end position="96"/>
    </location>
</feature>
<evidence type="ECO:0000256" key="1">
    <source>
        <dbReference type="SAM" id="Phobius"/>
    </source>
</evidence>
<organism evidence="2 3">
    <name type="scientific">Agathobacter rectalis</name>
    <dbReference type="NCBI Taxonomy" id="39491"/>
    <lineage>
        <taxon>Bacteria</taxon>
        <taxon>Bacillati</taxon>
        <taxon>Bacillota</taxon>
        <taxon>Clostridia</taxon>
        <taxon>Lachnospirales</taxon>
        <taxon>Lachnospiraceae</taxon>
        <taxon>Agathobacter</taxon>
    </lineage>
</organism>
<accession>A0A413DPL8</accession>
<name>A0A413DPL8_9FIRM</name>
<evidence type="ECO:0000313" key="2">
    <source>
        <dbReference type="EMBL" id="RGW88475.1"/>
    </source>
</evidence>
<dbReference type="EMBL" id="QSAZ01000003">
    <property type="protein sequence ID" value="RGW88475.1"/>
    <property type="molecule type" value="Genomic_DNA"/>
</dbReference>
<sequence>MRIRYSIKCPLCIFPFLINSVDGKLEVKIGKKPEVVYCDFIDDEEYNRFSYEEMIRILREGIIARKIGRYIFGISVMILFLCFKPAGALIVIILLAEFEALDMIYERKFHGDNFKLRNIRRGNGALYLNKVYDDCRVENFYDNDINKNYVLGMVKRRLAKNIYDNDYTEPAYVNNILKSLFMEPEEISTSPDIKELDIVTLYVFYAIFSKNEDYVGNIRNVVLRMKLYVGQYSKLWRDYFDYFLQVIDSYQWKKELEINKKKDMILLYDCWANIPGRYRNTLLYVKNKIDDYINQI</sequence>
<keyword evidence="1" id="KW-0812">Transmembrane</keyword>
<protein>
    <submittedName>
        <fullName evidence="2">Uncharacterized protein</fullName>
    </submittedName>
</protein>
<evidence type="ECO:0000313" key="3">
    <source>
        <dbReference type="Proteomes" id="UP000283683"/>
    </source>
</evidence>
<comment type="caution">
    <text evidence="2">The sequence shown here is derived from an EMBL/GenBank/DDBJ whole genome shotgun (WGS) entry which is preliminary data.</text>
</comment>
<proteinExistence type="predicted"/>
<gene>
    <name evidence="2" type="ORF">DWV45_03630</name>
</gene>
<keyword evidence="1" id="KW-1133">Transmembrane helix</keyword>
<dbReference type="AlphaFoldDB" id="A0A413DPL8"/>
<dbReference type="Proteomes" id="UP000283683">
    <property type="component" value="Unassembled WGS sequence"/>
</dbReference>
<keyword evidence="1" id="KW-0472">Membrane</keyword>